<dbReference type="EMBL" id="MUEO01000058">
    <property type="protein sequence ID" value="OOE41862.1"/>
    <property type="molecule type" value="Genomic_DNA"/>
</dbReference>
<name>A0AB36K3S9_9GAMM</name>
<dbReference type="Proteomes" id="UP000189021">
    <property type="component" value="Unassembled WGS sequence"/>
</dbReference>
<comment type="caution">
    <text evidence="3">The sequence shown here is derived from an EMBL/GenBank/DDBJ whole genome shotgun (WGS) entry which is preliminary data.</text>
</comment>
<reference evidence="4 5" key="1">
    <citation type="journal article" date="2017" name="Genome Announc.">
        <title>Draft Genome Sequences of Salinivibrio proteolyticus, Salinivibrio sharmensis, Salinivibrio siamensis, Salinivibrio costicola subsp. alcaliphilus, Salinivibrio costicola subsp. vallismortis, and 29 New Isolates Belonging to the Genus Salinivibrio.</title>
        <authorList>
            <person name="Lopez-Hermoso C."/>
            <person name="de la Haba R.R."/>
            <person name="Sanchez-Porro C."/>
            <person name="Bayliss S.C."/>
            <person name="Feil E.J."/>
            <person name="Ventosa A."/>
        </authorList>
    </citation>
    <scope>NUCLEOTIDE SEQUENCE [LARGE SCALE GENOMIC DNA]</scope>
    <source>
        <strain evidence="2 5">AL184</strain>
        <strain evidence="3 4">IC202</strain>
    </source>
</reference>
<feature type="transmembrane region" description="Helical" evidence="1">
    <location>
        <begin position="37"/>
        <end position="57"/>
    </location>
</feature>
<protein>
    <submittedName>
        <fullName evidence="3">Uncharacterized protein</fullName>
    </submittedName>
</protein>
<organism evidence="3 4">
    <name type="scientific">Salinivibrio kushneri</name>
    <dbReference type="NCBI Taxonomy" id="1908198"/>
    <lineage>
        <taxon>Bacteria</taxon>
        <taxon>Pseudomonadati</taxon>
        <taxon>Pseudomonadota</taxon>
        <taxon>Gammaproteobacteria</taxon>
        <taxon>Vibrionales</taxon>
        <taxon>Vibrionaceae</taxon>
        <taxon>Salinivibrio</taxon>
    </lineage>
</organism>
<accession>A0AB36K3S9</accession>
<dbReference type="AlphaFoldDB" id="A0AB36K3S9"/>
<sequence>MRKAQTGKLSLAYGHRIAAYTGLSGFAFWGLTHSHEHTLLATLAVCAAALGLLVEALSASTPRSQPD</sequence>
<evidence type="ECO:0000313" key="2">
    <source>
        <dbReference type="EMBL" id="OOE38071.1"/>
    </source>
</evidence>
<keyword evidence="1" id="KW-1133">Transmembrane helix</keyword>
<keyword evidence="1" id="KW-0472">Membrane</keyword>
<dbReference type="EMBL" id="MUEK01000020">
    <property type="protein sequence ID" value="OOE38071.1"/>
    <property type="molecule type" value="Genomic_DNA"/>
</dbReference>
<feature type="transmembrane region" description="Helical" evidence="1">
    <location>
        <begin position="12"/>
        <end position="31"/>
    </location>
</feature>
<proteinExistence type="predicted"/>
<evidence type="ECO:0000313" key="3">
    <source>
        <dbReference type="EMBL" id="OOE41862.1"/>
    </source>
</evidence>
<dbReference type="RefSeq" id="WP_069362308.1">
    <property type="nucleotide sequence ID" value="NZ_CP040021.1"/>
</dbReference>
<keyword evidence="5" id="KW-1185">Reference proteome</keyword>
<evidence type="ECO:0000313" key="5">
    <source>
        <dbReference type="Proteomes" id="UP000189021"/>
    </source>
</evidence>
<dbReference type="Proteomes" id="UP000188726">
    <property type="component" value="Unassembled WGS sequence"/>
</dbReference>
<keyword evidence="1" id="KW-0812">Transmembrane</keyword>
<evidence type="ECO:0000313" key="4">
    <source>
        <dbReference type="Proteomes" id="UP000188726"/>
    </source>
</evidence>
<evidence type="ECO:0000256" key="1">
    <source>
        <dbReference type="SAM" id="Phobius"/>
    </source>
</evidence>
<gene>
    <name evidence="2" type="ORF">BZG00_14700</name>
    <name evidence="3" type="ORF">BZG09_15420</name>
</gene>